<dbReference type="Proteomes" id="UP000477311">
    <property type="component" value="Unassembled WGS sequence"/>
</dbReference>
<dbReference type="PANTHER" id="PTHR31297">
    <property type="entry name" value="GLUCAN ENDO-1,6-BETA-GLUCOSIDASE B"/>
    <property type="match status" value="1"/>
</dbReference>
<gene>
    <name evidence="7" type="ORF">G4L39_11315</name>
</gene>
<evidence type="ECO:0000313" key="8">
    <source>
        <dbReference type="Proteomes" id="UP000477311"/>
    </source>
</evidence>
<dbReference type="Pfam" id="PF00150">
    <property type="entry name" value="Cellulase"/>
    <property type="match status" value="1"/>
</dbReference>
<dbReference type="GO" id="GO:0008422">
    <property type="term" value="F:beta-glucosidase activity"/>
    <property type="evidence" value="ECO:0007669"/>
    <property type="project" value="TreeGrafter"/>
</dbReference>
<dbReference type="AlphaFoldDB" id="A0A6M1RXC3"/>
<evidence type="ECO:0000313" key="7">
    <source>
        <dbReference type="EMBL" id="NGO39974.1"/>
    </source>
</evidence>
<dbReference type="InterPro" id="IPR001547">
    <property type="entry name" value="Glyco_hydro_5"/>
</dbReference>
<evidence type="ECO:0000256" key="1">
    <source>
        <dbReference type="ARBA" id="ARBA00022729"/>
    </source>
</evidence>
<evidence type="ECO:0000256" key="4">
    <source>
        <dbReference type="RuleBase" id="RU361153"/>
    </source>
</evidence>
<keyword evidence="1 5" id="KW-0732">Signal</keyword>
<protein>
    <submittedName>
        <fullName evidence="7">Glycoside hydrolase family 5 protein</fullName>
    </submittedName>
</protein>
<dbReference type="GO" id="GO:0005576">
    <property type="term" value="C:extracellular region"/>
    <property type="evidence" value="ECO:0007669"/>
    <property type="project" value="TreeGrafter"/>
</dbReference>
<name>A0A6M1RXC3_9BACT</name>
<reference evidence="7 8" key="1">
    <citation type="submission" date="2020-02" db="EMBL/GenBank/DDBJ databases">
        <title>Draft genome sequence of Limisphaera ngatamarikiensis NGM72.4T, a thermophilic Verrucomicrobia grouped in subdivision 3.</title>
        <authorList>
            <person name="Carere C.R."/>
            <person name="Steen J."/>
            <person name="Hugenholtz P."/>
            <person name="Stott M.B."/>
        </authorList>
    </citation>
    <scope>NUCLEOTIDE SEQUENCE [LARGE SCALE GENOMIC DNA]</scope>
    <source>
        <strain evidence="7 8">NGM72.4</strain>
    </source>
</reference>
<dbReference type="PANTHER" id="PTHR31297:SF17">
    <property type="entry name" value="ENDOGLUCANASE"/>
    <property type="match status" value="1"/>
</dbReference>
<organism evidence="7 8">
    <name type="scientific">Limisphaera ngatamarikiensis</name>
    <dbReference type="NCBI Taxonomy" id="1324935"/>
    <lineage>
        <taxon>Bacteria</taxon>
        <taxon>Pseudomonadati</taxon>
        <taxon>Verrucomicrobiota</taxon>
        <taxon>Verrucomicrobiia</taxon>
        <taxon>Limisphaerales</taxon>
        <taxon>Limisphaeraceae</taxon>
        <taxon>Limisphaera</taxon>
    </lineage>
</organism>
<evidence type="ECO:0000256" key="3">
    <source>
        <dbReference type="ARBA" id="ARBA00023295"/>
    </source>
</evidence>
<dbReference type="GO" id="GO:0009986">
    <property type="term" value="C:cell surface"/>
    <property type="evidence" value="ECO:0007669"/>
    <property type="project" value="TreeGrafter"/>
</dbReference>
<feature type="signal peptide" evidence="5">
    <location>
        <begin position="1"/>
        <end position="23"/>
    </location>
</feature>
<dbReference type="InterPro" id="IPR050386">
    <property type="entry name" value="Glycosyl_hydrolase_5"/>
</dbReference>
<dbReference type="InterPro" id="IPR017853">
    <property type="entry name" value="GH"/>
</dbReference>
<dbReference type="SUPFAM" id="SSF51445">
    <property type="entry name" value="(Trans)glycosidases"/>
    <property type="match status" value="1"/>
</dbReference>
<accession>A0A6M1RXC3</accession>
<dbReference type="RefSeq" id="WP_165108286.1">
    <property type="nucleotide sequence ID" value="NZ_JAAKYA010000077.1"/>
</dbReference>
<proteinExistence type="inferred from homology"/>
<evidence type="ECO:0000256" key="2">
    <source>
        <dbReference type="ARBA" id="ARBA00022801"/>
    </source>
</evidence>
<keyword evidence="3 4" id="KW-0326">Glycosidase</keyword>
<evidence type="ECO:0000259" key="6">
    <source>
        <dbReference type="Pfam" id="PF00150"/>
    </source>
</evidence>
<evidence type="ECO:0000256" key="5">
    <source>
        <dbReference type="SAM" id="SignalP"/>
    </source>
</evidence>
<comment type="caution">
    <text evidence="7">The sequence shown here is derived from an EMBL/GenBank/DDBJ whole genome shotgun (WGS) entry which is preliminary data.</text>
</comment>
<feature type="domain" description="Glycoside hydrolase family 5" evidence="6">
    <location>
        <begin position="53"/>
        <end position="306"/>
    </location>
</feature>
<comment type="similarity">
    <text evidence="4">Belongs to the glycosyl hydrolase 5 (cellulase A) family.</text>
</comment>
<dbReference type="Gene3D" id="3.20.20.80">
    <property type="entry name" value="Glycosidases"/>
    <property type="match status" value="1"/>
</dbReference>
<feature type="chain" id="PRO_5027015399" evidence="5">
    <location>
        <begin position="24"/>
        <end position="332"/>
    </location>
</feature>
<keyword evidence="8" id="KW-1185">Reference proteome</keyword>
<sequence length="332" mass="39008">MKPTSLFTWILLGLCLAVPYAGADVFDQNKRLGRGVNILGYDPIWRDRARARFQERHFQLIRDAGFHSVRINLHPFRHMDRDRDWALRPEWWATLHWAVSNATARGLTVILDLHEFNAIGDDPDGHKDRFLSFWRQISAQSWPDTVYFELLNEPCKKLTPAMWNQWLREGLAIVRNRHPQRPVIIGPAFWNSVDHLEELDLPPEDRALILTVHYYKPMAFTHQGAAWTGQQDKVGIDWRGTEEEVNAIRQDFDKVADWARRRNLPVFLGEFGAYDRAPMDARVRYIRTVAREAEARGWSWAYWQFDGDFIVWDMQRDAWVQPILDALIPPAR</sequence>
<keyword evidence="2 4" id="KW-0378">Hydrolase</keyword>
<dbReference type="EMBL" id="JAAKYA010000077">
    <property type="protein sequence ID" value="NGO39974.1"/>
    <property type="molecule type" value="Genomic_DNA"/>
</dbReference>
<dbReference type="GO" id="GO:0009251">
    <property type="term" value="P:glucan catabolic process"/>
    <property type="evidence" value="ECO:0007669"/>
    <property type="project" value="TreeGrafter"/>
</dbReference>